<feature type="region of interest" description="Disordered" evidence="1">
    <location>
        <begin position="85"/>
        <end position="104"/>
    </location>
</feature>
<sequence length="104" mass="11366">MSKQKRSWPEGSLELAVALQRHLAIGDRDWHAFKSQRPRRGAEQLAAALVLLLRGDDPGAPQSSDARRQAIELVEHGLGWLKAELSDPGCPSHRQAPATKLAAD</sequence>
<comment type="caution">
    <text evidence="2">The sequence shown here is derived from an EMBL/GenBank/DDBJ whole genome shotgun (WGS) entry which is preliminary data.</text>
</comment>
<evidence type="ECO:0000313" key="2">
    <source>
        <dbReference type="EMBL" id="PSJ07008.1"/>
    </source>
</evidence>
<keyword evidence="3" id="KW-1185">Reference proteome</keyword>
<dbReference type="EMBL" id="PXXO01000002">
    <property type="protein sequence ID" value="PSJ07008.1"/>
    <property type="molecule type" value="Genomic_DNA"/>
</dbReference>
<evidence type="ECO:0000256" key="1">
    <source>
        <dbReference type="SAM" id="MobiDB-lite"/>
    </source>
</evidence>
<dbReference type="Pfam" id="PF20035">
    <property type="entry name" value="DUF6439"/>
    <property type="match status" value="1"/>
</dbReference>
<organism evidence="2 3">
    <name type="scientific">Cyanobium usitatum str. Tous</name>
    <dbReference type="NCBI Taxonomy" id="2116684"/>
    <lineage>
        <taxon>Bacteria</taxon>
        <taxon>Bacillati</taxon>
        <taxon>Cyanobacteriota</taxon>
        <taxon>Cyanophyceae</taxon>
        <taxon>Synechococcales</taxon>
        <taxon>Prochlorococcaceae</taxon>
        <taxon>Cyanobium</taxon>
    </lineage>
</organism>
<dbReference type="InterPro" id="IPR045511">
    <property type="entry name" value="DUF6439"/>
</dbReference>
<name>A0A2P7N0N0_9CYAN</name>
<reference evidence="2 3" key="1">
    <citation type="journal article" date="2018" name="Environ. Microbiol.">
        <title>Ecological and genomic features of two widespread freshwater picocyanobacteria.</title>
        <authorList>
            <person name="Cabello-Yeves P.J."/>
            <person name="Picazo A."/>
            <person name="Camacho A."/>
            <person name="Callieri C."/>
            <person name="Rosselli R."/>
            <person name="Roda-Garcia J.J."/>
            <person name="Coutinho F.H."/>
            <person name="Rodriguez-Valera F."/>
        </authorList>
    </citation>
    <scope>NUCLEOTIDE SEQUENCE [LARGE SCALE GENOMIC DNA]</scope>
    <source>
        <strain evidence="2 3">Tous</strain>
    </source>
</reference>
<dbReference type="AlphaFoldDB" id="A0A2P7N0N0"/>
<protein>
    <submittedName>
        <fullName evidence="2">Uncharacterized protein</fullName>
    </submittedName>
</protein>
<gene>
    <name evidence="2" type="ORF">C7K55_02565</name>
</gene>
<evidence type="ECO:0000313" key="3">
    <source>
        <dbReference type="Proteomes" id="UP000243002"/>
    </source>
</evidence>
<proteinExistence type="predicted"/>
<accession>A0A2P7N0N0</accession>
<dbReference type="Proteomes" id="UP000243002">
    <property type="component" value="Unassembled WGS sequence"/>
</dbReference>